<keyword evidence="7" id="KW-1185">Reference proteome</keyword>
<dbReference type="InterPro" id="IPR054473">
    <property type="entry name" value="KIF2A-like_N"/>
</dbReference>
<dbReference type="STRING" id="76193.A0A0N1I5S7"/>
<reference evidence="6 7" key="1">
    <citation type="journal article" date="2015" name="Nat. Commun.">
        <title>Outbred genome sequencing and CRISPR/Cas9 gene editing in butterflies.</title>
        <authorList>
            <person name="Li X."/>
            <person name="Fan D."/>
            <person name="Zhang W."/>
            <person name="Liu G."/>
            <person name="Zhang L."/>
            <person name="Zhao L."/>
            <person name="Fang X."/>
            <person name="Chen L."/>
            <person name="Dong Y."/>
            <person name="Chen Y."/>
            <person name="Ding Y."/>
            <person name="Zhao R."/>
            <person name="Feng M."/>
            <person name="Zhu Y."/>
            <person name="Feng Y."/>
            <person name="Jiang X."/>
            <person name="Zhu D."/>
            <person name="Xiang H."/>
            <person name="Feng X."/>
            <person name="Li S."/>
            <person name="Wang J."/>
            <person name="Zhang G."/>
            <person name="Kronforst M.R."/>
            <person name="Wang W."/>
        </authorList>
    </citation>
    <scope>NUCLEOTIDE SEQUENCE [LARGE SCALE GENOMIC DNA]</scope>
    <source>
        <strain evidence="6">Ya'a_city_454_Pm</strain>
        <tissue evidence="6">Whole body</tissue>
    </source>
</reference>
<keyword evidence="2" id="KW-0493">Microtubule</keyword>
<dbReference type="AlphaFoldDB" id="A0A0N1I5S7"/>
<dbReference type="InParanoid" id="A0A0N1I5S7"/>
<gene>
    <name evidence="6" type="ORF">RR48_05010</name>
</gene>
<dbReference type="EMBL" id="KQ460970">
    <property type="protein sequence ID" value="KPJ10187.1"/>
    <property type="molecule type" value="Genomic_DNA"/>
</dbReference>
<organism evidence="6 7">
    <name type="scientific">Papilio machaon</name>
    <name type="common">Old World swallowtail butterfly</name>
    <dbReference type="NCBI Taxonomy" id="76193"/>
    <lineage>
        <taxon>Eukaryota</taxon>
        <taxon>Metazoa</taxon>
        <taxon>Ecdysozoa</taxon>
        <taxon>Arthropoda</taxon>
        <taxon>Hexapoda</taxon>
        <taxon>Insecta</taxon>
        <taxon>Pterygota</taxon>
        <taxon>Neoptera</taxon>
        <taxon>Endopterygota</taxon>
        <taxon>Lepidoptera</taxon>
        <taxon>Glossata</taxon>
        <taxon>Ditrysia</taxon>
        <taxon>Papilionoidea</taxon>
        <taxon>Papilionidae</taxon>
        <taxon>Papilioninae</taxon>
        <taxon>Papilio</taxon>
    </lineage>
</organism>
<feature type="domain" description="Kinesin-like protein KIF2A-like N-terminal" evidence="5">
    <location>
        <begin position="48"/>
        <end position="85"/>
    </location>
</feature>
<evidence type="ECO:0000256" key="3">
    <source>
        <dbReference type="ARBA" id="ARBA00023054"/>
    </source>
</evidence>
<sequence>MVTENERVRVFCMLYNTPSGRERRDQKSTAESFCLNSSLFNNLNAYIGRIHSAIVSGVNLETRSVTVEWFERGETKGKEVEIDTILALNPELIGTRRSPHLQPVSNAPNKLAREPSGSSSDEGGFLREGADADGDAGHTLPVRNSRSDMTRQSIPVATKVRYLSAALRLTPPSRFIIATHLGHYDHVNIKDALNFRYSHDGAFWGLKLPRRSVAATLLIFNAVVLLGWHNGGNIAYKCRQTGRARTVSGRPRTTPPPGTDAPNRKWNTRNSAVILP</sequence>
<evidence type="ECO:0000313" key="6">
    <source>
        <dbReference type="EMBL" id="KPJ10187.1"/>
    </source>
</evidence>
<dbReference type="Proteomes" id="UP000053240">
    <property type="component" value="Unassembled WGS sequence"/>
</dbReference>
<keyword evidence="3" id="KW-0175">Coiled coil</keyword>
<evidence type="ECO:0000256" key="2">
    <source>
        <dbReference type="ARBA" id="ARBA00022701"/>
    </source>
</evidence>
<evidence type="ECO:0000256" key="4">
    <source>
        <dbReference type="SAM" id="MobiDB-lite"/>
    </source>
</evidence>
<evidence type="ECO:0000313" key="7">
    <source>
        <dbReference type="Proteomes" id="UP000053240"/>
    </source>
</evidence>
<feature type="region of interest" description="Disordered" evidence="4">
    <location>
        <begin position="96"/>
        <end position="150"/>
    </location>
</feature>
<feature type="region of interest" description="Disordered" evidence="4">
    <location>
        <begin position="242"/>
        <end position="267"/>
    </location>
</feature>
<proteinExistence type="predicted"/>
<protein>
    <submittedName>
        <fullName evidence="6">Kinesin-like protein Klp10A</fullName>
    </submittedName>
</protein>
<keyword evidence="1" id="KW-0963">Cytoplasm</keyword>
<accession>A0A0N1I5S7</accession>
<name>A0A0N1I5S7_PAPMA</name>
<evidence type="ECO:0000256" key="1">
    <source>
        <dbReference type="ARBA" id="ARBA00022490"/>
    </source>
</evidence>
<dbReference type="GO" id="GO:0005874">
    <property type="term" value="C:microtubule"/>
    <property type="evidence" value="ECO:0007669"/>
    <property type="project" value="UniProtKB-KW"/>
</dbReference>
<evidence type="ECO:0000259" key="5">
    <source>
        <dbReference type="Pfam" id="PF22923"/>
    </source>
</evidence>
<dbReference type="Pfam" id="PF22923">
    <property type="entry name" value="KIF2A-like_1st"/>
    <property type="match status" value="1"/>
</dbReference>